<evidence type="ECO:0000256" key="4">
    <source>
        <dbReference type="ARBA" id="ARBA00023157"/>
    </source>
</evidence>
<evidence type="ECO:0000313" key="8">
    <source>
        <dbReference type="Proteomes" id="UP000799778"/>
    </source>
</evidence>
<comment type="cofactor">
    <cofactor evidence="1">
        <name>Cu(2+)</name>
        <dbReference type="ChEBI" id="CHEBI:29036"/>
    </cofactor>
</comment>
<dbReference type="GO" id="GO:0005576">
    <property type="term" value="C:extracellular region"/>
    <property type="evidence" value="ECO:0007669"/>
    <property type="project" value="UniProtKB-SubCell"/>
</dbReference>
<comment type="subcellular location">
    <subcellularLocation>
        <location evidence="2">Secreted</location>
    </subcellularLocation>
</comment>
<dbReference type="GO" id="GO:0004497">
    <property type="term" value="F:monooxygenase activity"/>
    <property type="evidence" value="ECO:0007669"/>
    <property type="project" value="UniProtKB-KW"/>
</dbReference>
<dbReference type="EMBL" id="ML978066">
    <property type="protein sequence ID" value="KAF2021655.1"/>
    <property type="molecule type" value="Genomic_DNA"/>
</dbReference>
<evidence type="ECO:0000256" key="1">
    <source>
        <dbReference type="ARBA" id="ARBA00001973"/>
    </source>
</evidence>
<dbReference type="OrthoDB" id="4849160at2759"/>
<dbReference type="PANTHER" id="PTHR33353:SF34">
    <property type="entry name" value="ENDO-BETA-1,4-GLUCANASE D"/>
    <property type="match status" value="1"/>
</dbReference>
<feature type="chain" id="PRO_5025402785" evidence="5">
    <location>
        <begin position="21"/>
        <end position="292"/>
    </location>
</feature>
<proteinExistence type="predicted"/>
<evidence type="ECO:0000259" key="6">
    <source>
        <dbReference type="Pfam" id="PF03443"/>
    </source>
</evidence>
<evidence type="ECO:0000256" key="2">
    <source>
        <dbReference type="ARBA" id="ARBA00004613"/>
    </source>
</evidence>
<protein>
    <submittedName>
        <fullName evidence="7">Lytic polysaccharide monooxygenase</fullName>
    </submittedName>
</protein>
<keyword evidence="4" id="KW-1015">Disulfide bond</keyword>
<evidence type="ECO:0000256" key="5">
    <source>
        <dbReference type="SAM" id="SignalP"/>
    </source>
</evidence>
<organism evidence="7 8">
    <name type="scientific">Aaosphaeria arxii CBS 175.79</name>
    <dbReference type="NCBI Taxonomy" id="1450172"/>
    <lineage>
        <taxon>Eukaryota</taxon>
        <taxon>Fungi</taxon>
        <taxon>Dikarya</taxon>
        <taxon>Ascomycota</taxon>
        <taxon>Pezizomycotina</taxon>
        <taxon>Dothideomycetes</taxon>
        <taxon>Pleosporomycetidae</taxon>
        <taxon>Pleosporales</taxon>
        <taxon>Pleosporales incertae sedis</taxon>
        <taxon>Aaosphaeria</taxon>
    </lineage>
</organism>
<keyword evidence="5" id="KW-0732">Signal</keyword>
<dbReference type="Proteomes" id="UP000799778">
    <property type="component" value="Unassembled WGS sequence"/>
</dbReference>
<keyword evidence="8" id="KW-1185">Reference proteome</keyword>
<dbReference type="AlphaFoldDB" id="A0A6A5Y7V0"/>
<dbReference type="Pfam" id="PF03443">
    <property type="entry name" value="AA9"/>
    <property type="match status" value="1"/>
</dbReference>
<feature type="signal peptide" evidence="5">
    <location>
        <begin position="1"/>
        <end position="20"/>
    </location>
</feature>
<reference evidence="7" key="1">
    <citation type="journal article" date="2020" name="Stud. Mycol.">
        <title>101 Dothideomycetes genomes: a test case for predicting lifestyles and emergence of pathogens.</title>
        <authorList>
            <person name="Haridas S."/>
            <person name="Albert R."/>
            <person name="Binder M."/>
            <person name="Bloem J."/>
            <person name="Labutti K."/>
            <person name="Salamov A."/>
            <person name="Andreopoulos B."/>
            <person name="Baker S."/>
            <person name="Barry K."/>
            <person name="Bills G."/>
            <person name="Bluhm B."/>
            <person name="Cannon C."/>
            <person name="Castanera R."/>
            <person name="Culley D."/>
            <person name="Daum C."/>
            <person name="Ezra D."/>
            <person name="Gonzalez J."/>
            <person name="Henrissat B."/>
            <person name="Kuo A."/>
            <person name="Liang C."/>
            <person name="Lipzen A."/>
            <person name="Lutzoni F."/>
            <person name="Magnuson J."/>
            <person name="Mondo S."/>
            <person name="Nolan M."/>
            <person name="Ohm R."/>
            <person name="Pangilinan J."/>
            <person name="Park H.-J."/>
            <person name="Ramirez L."/>
            <person name="Alfaro M."/>
            <person name="Sun H."/>
            <person name="Tritt A."/>
            <person name="Yoshinaga Y."/>
            <person name="Zwiers L.-H."/>
            <person name="Turgeon B."/>
            <person name="Goodwin S."/>
            <person name="Spatafora J."/>
            <person name="Crous P."/>
            <person name="Grigoriev I."/>
        </authorList>
    </citation>
    <scope>NUCLEOTIDE SEQUENCE</scope>
    <source>
        <strain evidence="7">CBS 175.79</strain>
    </source>
</reference>
<evidence type="ECO:0000256" key="3">
    <source>
        <dbReference type="ARBA" id="ARBA00022525"/>
    </source>
</evidence>
<dbReference type="CDD" id="cd21175">
    <property type="entry name" value="LPMO_AA9"/>
    <property type="match status" value="1"/>
</dbReference>
<dbReference type="RefSeq" id="XP_033389994.1">
    <property type="nucleotide sequence ID" value="XM_033526685.1"/>
</dbReference>
<name>A0A6A5Y7V0_9PLEO</name>
<dbReference type="InterPro" id="IPR005103">
    <property type="entry name" value="AA9_LPMO"/>
</dbReference>
<evidence type="ECO:0000313" key="7">
    <source>
        <dbReference type="EMBL" id="KAF2021655.1"/>
    </source>
</evidence>
<keyword evidence="7" id="KW-0503">Monooxygenase</keyword>
<keyword evidence="7" id="KW-0560">Oxidoreductase</keyword>
<gene>
    <name evidence="7" type="ORF">BU24DRAFT_417297</name>
</gene>
<sequence>MSKIFATVGVFAALFSQAATHTAVIEFEANGNKYPGFRQASKMDPGNNSPAWWTAQGWGWDPVMGANISHPDIIAHTDADPSPHTVDVSAGSQVKFTWFHEGECDGKKNETGWDCSHHGWTTTWMAPCDSDRTKIKKTELKFFKIHEVALIDYREGRYSNATNDRENVGYWGTDDIFYKNNNTQTVTIPKDIPDGDYVLRTEVTSIHNNGPLEERQFWPQAFNIKITGGKPDAQIPDGIVATEIYSKDDELLKWDLYQHDAGKTFDKAPGPELASVAKASSNERRRALKFLA</sequence>
<dbReference type="Gene3D" id="2.70.50.70">
    <property type="match status" value="1"/>
</dbReference>
<keyword evidence="3" id="KW-0964">Secreted</keyword>
<accession>A0A6A5Y7V0</accession>
<dbReference type="GeneID" id="54284082"/>
<dbReference type="PANTHER" id="PTHR33353">
    <property type="entry name" value="PUTATIVE (AFU_ORTHOLOGUE AFUA_1G12560)-RELATED"/>
    <property type="match status" value="1"/>
</dbReference>
<dbReference type="InterPro" id="IPR049892">
    <property type="entry name" value="AA9"/>
</dbReference>
<feature type="domain" description="Auxiliary Activity family 9 catalytic" evidence="6">
    <location>
        <begin position="21"/>
        <end position="260"/>
    </location>
</feature>